<evidence type="ECO:0000313" key="6">
    <source>
        <dbReference type="EMBL" id="HGZ43120.1"/>
    </source>
</evidence>
<keyword evidence="4" id="KW-0788">Thiol protease</keyword>
<dbReference type="InterPro" id="IPR041382">
    <property type="entry name" value="SH3_16"/>
</dbReference>
<dbReference type="GO" id="GO:0008234">
    <property type="term" value="F:cysteine-type peptidase activity"/>
    <property type="evidence" value="ECO:0007669"/>
    <property type="project" value="UniProtKB-KW"/>
</dbReference>
<feature type="domain" description="NlpC/P60" evidence="5">
    <location>
        <begin position="140"/>
        <end position="262"/>
    </location>
</feature>
<organism evidence="6">
    <name type="scientific">Eiseniibacteriota bacterium</name>
    <dbReference type="NCBI Taxonomy" id="2212470"/>
    <lineage>
        <taxon>Bacteria</taxon>
        <taxon>Candidatus Eiseniibacteriota</taxon>
    </lineage>
</organism>
<dbReference type="EMBL" id="DSQF01000012">
    <property type="protein sequence ID" value="HGZ43120.1"/>
    <property type="molecule type" value="Genomic_DNA"/>
</dbReference>
<name>A0A832I4K1_UNCEI</name>
<comment type="similarity">
    <text evidence="1">Belongs to the peptidase C40 family.</text>
</comment>
<dbReference type="GO" id="GO:0006508">
    <property type="term" value="P:proteolysis"/>
    <property type="evidence" value="ECO:0007669"/>
    <property type="project" value="UniProtKB-KW"/>
</dbReference>
<dbReference type="PANTHER" id="PTHR47053">
    <property type="entry name" value="MUREIN DD-ENDOPEPTIDASE MEPH-RELATED"/>
    <property type="match status" value="1"/>
</dbReference>
<dbReference type="SUPFAM" id="SSF54001">
    <property type="entry name" value="Cysteine proteinases"/>
    <property type="match status" value="1"/>
</dbReference>
<evidence type="ECO:0000256" key="4">
    <source>
        <dbReference type="ARBA" id="ARBA00022807"/>
    </source>
</evidence>
<dbReference type="Gene3D" id="2.30.30.40">
    <property type="entry name" value="SH3 Domains"/>
    <property type="match status" value="2"/>
</dbReference>
<evidence type="ECO:0000256" key="3">
    <source>
        <dbReference type="ARBA" id="ARBA00022801"/>
    </source>
</evidence>
<dbReference type="Pfam" id="PF00877">
    <property type="entry name" value="NLPC_P60"/>
    <property type="match status" value="1"/>
</dbReference>
<dbReference type="InterPro" id="IPR051202">
    <property type="entry name" value="Peptidase_C40"/>
</dbReference>
<dbReference type="AlphaFoldDB" id="A0A832I4K1"/>
<dbReference type="Gene3D" id="3.90.1720.10">
    <property type="entry name" value="endopeptidase domain like (from Nostoc punctiforme)"/>
    <property type="match status" value="1"/>
</dbReference>
<protein>
    <recommendedName>
        <fullName evidence="5">NlpC/P60 domain-containing protein</fullName>
    </recommendedName>
</protein>
<dbReference type="PANTHER" id="PTHR47053:SF1">
    <property type="entry name" value="MUREIN DD-ENDOPEPTIDASE MEPH-RELATED"/>
    <property type="match status" value="1"/>
</dbReference>
<dbReference type="InterPro" id="IPR038765">
    <property type="entry name" value="Papain-like_cys_pep_sf"/>
</dbReference>
<gene>
    <name evidence="6" type="ORF">ENR23_06795</name>
</gene>
<dbReference type="Pfam" id="PF18348">
    <property type="entry name" value="SH3_16"/>
    <property type="match status" value="1"/>
</dbReference>
<proteinExistence type="inferred from homology"/>
<comment type="caution">
    <text evidence="6">The sequence shown here is derived from an EMBL/GenBank/DDBJ whole genome shotgun (WGS) entry which is preliminary data.</text>
</comment>
<dbReference type="InterPro" id="IPR000064">
    <property type="entry name" value="NLP_P60_dom"/>
</dbReference>
<evidence type="ECO:0000259" key="5">
    <source>
        <dbReference type="PROSITE" id="PS51935"/>
    </source>
</evidence>
<evidence type="ECO:0000256" key="2">
    <source>
        <dbReference type="ARBA" id="ARBA00022670"/>
    </source>
</evidence>
<reference evidence="6" key="1">
    <citation type="journal article" date="2020" name="mSystems">
        <title>Genome- and Community-Level Interaction Insights into Carbon Utilization and Element Cycling Functions of Hydrothermarchaeota in Hydrothermal Sediment.</title>
        <authorList>
            <person name="Zhou Z."/>
            <person name="Liu Y."/>
            <person name="Xu W."/>
            <person name="Pan J."/>
            <person name="Luo Z.H."/>
            <person name="Li M."/>
        </authorList>
    </citation>
    <scope>NUCLEOTIDE SEQUENCE [LARGE SCALE GENOMIC DNA]</scope>
    <source>
        <strain evidence="6">SpSt-381</strain>
    </source>
</reference>
<keyword evidence="2" id="KW-0645">Protease</keyword>
<sequence length="275" mass="30155">MAATHAVVCLPSLDVRRRPDHRSEMTSQFLMGEIVRLAGRERGGWVPAEGEADGYRGWVRSWGLVPATRSRAGRWRRLARARVNVAWTEVRATPRGASLVSPLPWNARVIAGRARRGWRAVELPDGRRGVVPAAALAGPNQAPPGLIERVRGLLGVTYLWGGRTPAGFDCSGFTQQLYAERGVALPRDASDQFRSCRALAGGEAEREGDLVFFRAAGRRVGHVGVVLGGGYFAHVRGRVRIASLERSNPLWDMELARQFAGFGRPPVRPLRGARR</sequence>
<accession>A0A832I4K1</accession>
<keyword evidence="3" id="KW-0378">Hydrolase</keyword>
<evidence type="ECO:0000256" key="1">
    <source>
        <dbReference type="ARBA" id="ARBA00007074"/>
    </source>
</evidence>
<dbReference type="PROSITE" id="PS51935">
    <property type="entry name" value="NLPC_P60"/>
    <property type="match status" value="1"/>
</dbReference>